<dbReference type="Proteomes" id="UP001164459">
    <property type="component" value="Chromosome"/>
</dbReference>
<keyword evidence="2" id="KW-1185">Reference proteome</keyword>
<protein>
    <recommendedName>
        <fullName evidence="3">YokE-like PH domain-containing protein</fullName>
    </recommendedName>
</protein>
<name>A0ABY7H1L6_9BACT</name>
<dbReference type="EMBL" id="CP114040">
    <property type="protein sequence ID" value="WAS93147.1"/>
    <property type="molecule type" value="Genomic_DNA"/>
</dbReference>
<organism evidence="1 2">
    <name type="scientific">Nannocystis punicea</name>
    <dbReference type="NCBI Taxonomy" id="2995304"/>
    <lineage>
        <taxon>Bacteria</taxon>
        <taxon>Pseudomonadati</taxon>
        <taxon>Myxococcota</taxon>
        <taxon>Polyangia</taxon>
        <taxon>Nannocystales</taxon>
        <taxon>Nannocystaceae</taxon>
        <taxon>Nannocystis</taxon>
    </lineage>
</organism>
<evidence type="ECO:0000313" key="2">
    <source>
        <dbReference type="Proteomes" id="UP001164459"/>
    </source>
</evidence>
<proteinExistence type="predicted"/>
<dbReference type="RefSeq" id="WP_269035473.1">
    <property type="nucleotide sequence ID" value="NZ_CP114040.1"/>
</dbReference>
<evidence type="ECO:0008006" key="3">
    <source>
        <dbReference type="Google" id="ProtNLM"/>
    </source>
</evidence>
<accession>A0ABY7H1L6</accession>
<reference evidence="1" key="1">
    <citation type="submission" date="2022-11" db="EMBL/GenBank/DDBJ databases">
        <title>Minimal conservation of predation-associated metabolite biosynthetic gene clusters underscores biosynthetic potential of Myxococcota including descriptions for ten novel species: Archangium lansinium sp. nov., Myxococcus landrumus sp. nov., Nannocystis bai.</title>
        <authorList>
            <person name="Ahearne A."/>
            <person name="Stevens C."/>
            <person name="Dowd S."/>
        </authorList>
    </citation>
    <scope>NUCLEOTIDE SEQUENCE</scope>
    <source>
        <strain evidence="1">Fl3</strain>
    </source>
</reference>
<evidence type="ECO:0000313" key="1">
    <source>
        <dbReference type="EMBL" id="WAS93147.1"/>
    </source>
</evidence>
<gene>
    <name evidence="1" type="ORF">O0S08_43850</name>
</gene>
<sequence>MDIIRIYAQKILDGYLANQRDRKIFPGYRSLESSTAPKWWTDELAQPEWGEILGFHEPQPDVMNGSLVVSKLGLVLFAGTVTWIAYSDIVGYDTPSKAPPARELIIHTRQGPRIALSFPQGDVFSFIRFLGIAVSNSQRT</sequence>